<feature type="region of interest" description="Disordered" evidence="1">
    <location>
        <begin position="116"/>
        <end position="158"/>
    </location>
</feature>
<accession>A0AAN7S5S2</accession>
<keyword evidence="3" id="KW-1185">Reference proteome</keyword>
<feature type="compositionally biased region" description="Polar residues" evidence="1">
    <location>
        <begin position="143"/>
        <end position="158"/>
    </location>
</feature>
<protein>
    <submittedName>
        <fullName evidence="2">Uncharacterized protein</fullName>
    </submittedName>
</protein>
<dbReference type="AlphaFoldDB" id="A0AAN7S5S2"/>
<proteinExistence type="predicted"/>
<evidence type="ECO:0000313" key="3">
    <source>
        <dbReference type="Proteomes" id="UP001353858"/>
    </source>
</evidence>
<reference evidence="3" key="1">
    <citation type="submission" date="2023-01" db="EMBL/GenBank/DDBJ databases">
        <title>Key to firefly adult light organ development and bioluminescence: homeobox transcription factors regulate luciferase expression and transportation to peroxisome.</title>
        <authorList>
            <person name="Fu X."/>
        </authorList>
    </citation>
    <scope>NUCLEOTIDE SEQUENCE [LARGE SCALE GENOMIC DNA]</scope>
</reference>
<dbReference type="Proteomes" id="UP001353858">
    <property type="component" value="Unassembled WGS sequence"/>
</dbReference>
<organism evidence="2 3">
    <name type="scientific">Aquatica leii</name>
    <dbReference type="NCBI Taxonomy" id="1421715"/>
    <lineage>
        <taxon>Eukaryota</taxon>
        <taxon>Metazoa</taxon>
        <taxon>Ecdysozoa</taxon>
        <taxon>Arthropoda</taxon>
        <taxon>Hexapoda</taxon>
        <taxon>Insecta</taxon>
        <taxon>Pterygota</taxon>
        <taxon>Neoptera</taxon>
        <taxon>Endopterygota</taxon>
        <taxon>Coleoptera</taxon>
        <taxon>Polyphaga</taxon>
        <taxon>Elateriformia</taxon>
        <taxon>Elateroidea</taxon>
        <taxon>Lampyridae</taxon>
        <taxon>Luciolinae</taxon>
        <taxon>Aquatica</taxon>
    </lineage>
</organism>
<evidence type="ECO:0000256" key="1">
    <source>
        <dbReference type="SAM" id="MobiDB-lite"/>
    </source>
</evidence>
<dbReference type="EMBL" id="JARPUR010000008">
    <property type="protein sequence ID" value="KAK4871546.1"/>
    <property type="molecule type" value="Genomic_DNA"/>
</dbReference>
<comment type="caution">
    <text evidence="2">The sequence shown here is derived from an EMBL/GenBank/DDBJ whole genome shotgun (WGS) entry which is preliminary data.</text>
</comment>
<gene>
    <name evidence="2" type="ORF">RN001_015670</name>
</gene>
<name>A0AAN7S5S2_9COLE</name>
<evidence type="ECO:0000313" key="2">
    <source>
        <dbReference type="EMBL" id="KAK4871546.1"/>
    </source>
</evidence>
<sequence length="608" mass="69377">MSSQTPGNVIKQELFKFKQLFDDYSDDKIPVLLFPSGMDEVLMKGIRIIASKYNMASMYVEDYDIKSVVVFHAKNLKLEYQNDWYKFFPETFTHSDIERLIGQIMEDRGLKREPELITDDCGHNPTTPGLEKPIVPSSSSSSADNNTTGSENVSDTGNVQTHSALNYNHIELQTETATPSCEVVNDNYYQREDNATKQSCDQPPMQENQHFYIHRVALDDSGKSSVFYESQSLQFQDVTVEIDCAESCQNFKDNAIIYSNLKNMDQSRNIETVFKNMYQLNLTSTVQMQIYIRSDNCVKDLEEFNKSELYDEMLMTTQAVRKTISEESDINILNVDKIYDFVKNIYNGNTFARYAIDTDIKFIKEQDHTNQDNEILNISDLSLTATNPSIYNVETLSLCDHEEFKTNNNDAAYELYDTNENIENKQDTNETESNKNLELNGSLSTENVNAEAPIQCILNTENSGNNAFGSWGTVITINDQFSTQIKNHFGRAAFVVLATENYLPYKSLDYLKIVELYDINLIVSTEYILCVYSEVLPICKWLDKNRAILILQSEENVAKALNIRDNFIKSRSIFHASSEAIVAALTKPLEHVVPMNELNASAAELYYC</sequence>